<organism evidence="3 4">
    <name type="scientific">Durusdinium trenchii</name>
    <dbReference type="NCBI Taxonomy" id="1381693"/>
    <lineage>
        <taxon>Eukaryota</taxon>
        <taxon>Sar</taxon>
        <taxon>Alveolata</taxon>
        <taxon>Dinophyceae</taxon>
        <taxon>Suessiales</taxon>
        <taxon>Symbiodiniaceae</taxon>
        <taxon>Durusdinium</taxon>
    </lineage>
</organism>
<dbReference type="EMBL" id="CAXAMM010029413">
    <property type="protein sequence ID" value="CAK9064651.1"/>
    <property type="molecule type" value="Genomic_DNA"/>
</dbReference>
<comment type="caution">
    <text evidence="3">The sequence shown here is derived from an EMBL/GenBank/DDBJ whole genome shotgun (WGS) entry which is preliminary data.</text>
</comment>
<protein>
    <submittedName>
        <fullName evidence="3">Uncharacterized protein</fullName>
    </submittedName>
</protein>
<sequence>MPTFVPKLSGQLHQSSLRITRSSHRSPSEKYQVGASAVVAALDLLYGEHLLRHQLTRAFDRYRGMAALAALRCFRGGRSSSLEMLPGFGGPLDAEAMSQLDLLRLDAPWLSQARYLARRAGPLVAGAKPAAKGLTSWTAEPSLSRGRTQGYQRGSPDTELLHAVLAEHDRSTHAERQALVKVLQQLAQRATHRAAAEVEGQRAAGQLAARAKGPLPQSSSDLQTETTGHLLATLQMKLKELDEEVKADERGAEELRRHLQRLQQEHTELKKERDRAAALVEGYEAGSVTFDKEYSKLMDNSDETYKMVRSKHKEAMGILQKEDTFAYHPAYKRPTDKFEAAYFTPVPLKKAEEKKSPAQLKVERMRKQGTLSQVGASGAASSG</sequence>
<evidence type="ECO:0000313" key="3">
    <source>
        <dbReference type="EMBL" id="CAK9064651.1"/>
    </source>
</evidence>
<keyword evidence="4" id="KW-1185">Reference proteome</keyword>
<evidence type="ECO:0000256" key="1">
    <source>
        <dbReference type="SAM" id="Coils"/>
    </source>
</evidence>
<accession>A0ABP0NM14</accession>
<feature type="coiled-coil region" evidence="1">
    <location>
        <begin position="231"/>
        <end position="279"/>
    </location>
</feature>
<dbReference type="Proteomes" id="UP001642464">
    <property type="component" value="Unassembled WGS sequence"/>
</dbReference>
<feature type="compositionally biased region" description="Polar residues" evidence="2">
    <location>
        <begin position="11"/>
        <end position="20"/>
    </location>
</feature>
<feature type="region of interest" description="Disordered" evidence="2">
    <location>
        <begin position="1"/>
        <end position="25"/>
    </location>
</feature>
<name>A0ABP0NM14_9DINO</name>
<evidence type="ECO:0000313" key="4">
    <source>
        <dbReference type="Proteomes" id="UP001642464"/>
    </source>
</evidence>
<evidence type="ECO:0000256" key="2">
    <source>
        <dbReference type="SAM" id="MobiDB-lite"/>
    </source>
</evidence>
<reference evidence="3 4" key="1">
    <citation type="submission" date="2024-02" db="EMBL/GenBank/DDBJ databases">
        <authorList>
            <person name="Chen Y."/>
            <person name="Shah S."/>
            <person name="Dougan E. K."/>
            <person name="Thang M."/>
            <person name="Chan C."/>
        </authorList>
    </citation>
    <scope>NUCLEOTIDE SEQUENCE [LARGE SCALE GENOMIC DNA]</scope>
</reference>
<proteinExistence type="predicted"/>
<gene>
    <name evidence="3" type="ORF">SCF082_LOCUS33247</name>
</gene>
<keyword evidence="1" id="KW-0175">Coiled coil</keyword>